<protein>
    <submittedName>
        <fullName evidence="2">Uncharacterized protein</fullName>
    </submittedName>
</protein>
<dbReference type="EMBL" id="JAUYVL010000004">
    <property type="protein sequence ID" value="MDP2501172.1"/>
    <property type="molecule type" value="Genomic_DNA"/>
</dbReference>
<gene>
    <name evidence="1" type="ORF">Q8W38_05155</name>
    <name evidence="2" type="ORF">Q8W42_10665</name>
</gene>
<name>A0AB35MXL5_VIBSP</name>
<sequence length="48" mass="5509">MTTRHPVFAITEAIAMITNIENELLDVNKRTQPIIYTTDFIGFCLKQP</sequence>
<comment type="caution">
    <text evidence="2">The sequence shown here is derived from an EMBL/GenBank/DDBJ whole genome shotgun (WGS) entry which is preliminary data.</text>
</comment>
<dbReference type="Proteomes" id="UP001177883">
    <property type="component" value="Unassembled WGS sequence"/>
</dbReference>
<organism evidence="2 3">
    <name type="scientific">Vibrio splendidus</name>
    <dbReference type="NCBI Taxonomy" id="29497"/>
    <lineage>
        <taxon>Bacteria</taxon>
        <taxon>Pseudomonadati</taxon>
        <taxon>Pseudomonadota</taxon>
        <taxon>Gammaproteobacteria</taxon>
        <taxon>Vibrionales</taxon>
        <taxon>Vibrionaceae</taxon>
        <taxon>Vibrio</taxon>
    </lineage>
</organism>
<accession>A0AB35MXL5</accession>
<dbReference type="RefSeq" id="WP_017077949.1">
    <property type="nucleotide sequence ID" value="NZ_AP025508.1"/>
</dbReference>
<proteinExistence type="predicted"/>
<evidence type="ECO:0000313" key="3">
    <source>
        <dbReference type="Proteomes" id="UP001177935"/>
    </source>
</evidence>
<reference evidence="2" key="1">
    <citation type="submission" date="2023-07" db="EMBL/GenBank/DDBJ databases">
        <title>Genome content predicts the carbon catabolic preferences of heterotrophic bacteria.</title>
        <authorList>
            <person name="Gralka M."/>
        </authorList>
    </citation>
    <scope>NUCLEOTIDE SEQUENCE</scope>
    <source>
        <strain evidence="2">6E02</strain>
        <strain evidence="1">6E03</strain>
    </source>
</reference>
<evidence type="ECO:0000313" key="1">
    <source>
        <dbReference type="EMBL" id="MDP2488710.1"/>
    </source>
</evidence>
<dbReference type="Proteomes" id="UP001177935">
    <property type="component" value="Unassembled WGS sequence"/>
</dbReference>
<dbReference type="EMBL" id="JAUYVK010000003">
    <property type="protein sequence ID" value="MDP2488710.1"/>
    <property type="molecule type" value="Genomic_DNA"/>
</dbReference>
<evidence type="ECO:0000313" key="2">
    <source>
        <dbReference type="EMBL" id="MDP2501172.1"/>
    </source>
</evidence>
<dbReference type="AlphaFoldDB" id="A0AB35MXL5"/>